<feature type="region of interest" description="Disordered" evidence="2">
    <location>
        <begin position="1"/>
        <end position="20"/>
    </location>
</feature>
<feature type="domain" description="PITH" evidence="3">
    <location>
        <begin position="19"/>
        <end position="205"/>
    </location>
</feature>
<dbReference type="InterPro" id="IPR008979">
    <property type="entry name" value="Galactose-bd-like_sf"/>
</dbReference>
<organism evidence="4 5">
    <name type="scientific">Xylona heveae (strain CBS 132557 / TC161)</name>
    <dbReference type="NCBI Taxonomy" id="1328760"/>
    <lineage>
        <taxon>Eukaryota</taxon>
        <taxon>Fungi</taxon>
        <taxon>Dikarya</taxon>
        <taxon>Ascomycota</taxon>
        <taxon>Pezizomycotina</taxon>
        <taxon>Xylonomycetes</taxon>
        <taxon>Xylonales</taxon>
        <taxon>Xylonaceae</taxon>
        <taxon>Xylona</taxon>
    </lineage>
</organism>
<comment type="similarity">
    <text evidence="1">Belongs to the PITHD1 family.</text>
</comment>
<dbReference type="InParanoid" id="A0A165IXR8"/>
<dbReference type="OMA" id="RLVFKPW"/>
<dbReference type="RefSeq" id="XP_018191074.1">
    <property type="nucleotide sequence ID" value="XM_018330451.1"/>
</dbReference>
<dbReference type="Gene3D" id="2.60.120.470">
    <property type="entry name" value="PITH domain"/>
    <property type="match status" value="1"/>
</dbReference>
<dbReference type="SUPFAM" id="SSF49785">
    <property type="entry name" value="Galactose-binding domain-like"/>
    <property type="match status" value="1"/>
</dbReference>
<dbReference type="InterPro" id="IPR010400">
    <property type="entry name" value="PITH_dom"/>
</dbReference>
<reference evidence="4 5" key="1">
    <citation type="journal article" date="2016" name="Fungal Biol.">
        <title>The genome of Xylona heveae provides a window into fungal endophytism.</title>
        <authorList>
            <person name="Gazis R."/>
            <person name="Kuo A."/>
            <person name="Riley R."/>
            <person name="LaButti K."/>
            <person name="Lipzen A."/>
            <person name="Lin J."/>
            <person name="Amirebrahimi M."/>
            <person name="Hesse C.N."/>
            <person name="Spatafora J.W."/>
            <person name="Henrissat B."/>
            <person name="Hainaut M."/>
            <person name="Grigoriev I.V."/>
            <person name="Hibbett D.S."/>
        </authorList>
    </citation>
    <scope>NUCLEOTIDE SEQUENCE [LARGE SCALE GENOMIC DNA]</scope>
    <source>
        <strain evidence="4 5">TC161</strain>
    </source>
</reference>
<evidence type="ECO:0000259" key="3">
    <source>
        <dbReference type="PROSITE" id="PS51532"/>
    </source>
</evidence>
<dbReference type="AlphaFoldDB" id="A0A165IXR8"/>
<dbReference type="Proteomes" id="UP000076632">
    <property type="component" value="Unassembled WGS sequence"/>
</dbReference>
<dbReference type="EMBL" id="KV407455">
    <property type="protein sequence ID" value="KZF25519.1"/>
    <property type="molecule type" value="Genomic_DNA"/>
</dbReference>
<dbReference type="Pfam" id="PF06201">
    <property type="entry name" value="PITH"/>
    <property type="match status" value="1"/>
</dbReference>
<evidence type="ECO:0000313" key="4">
    <source>
        <dbReference type="EMBL" id="KZF25519.1"/>
    </source>
</evidence>
<dbReference type="PANTHER" id="PTHR12175">
    <property type="entry name" value="AD039 HT014 THIOREDOXIN FAMILY TRP26"/>
    <property type="match status" value="1"/>
</dbReference>
<sequence>MSHHCHDEHAGHGHVHDHSDDIQPALQSLLYKQIDFGKITTLNEAAPGSGAAVVQKTWGDRFAVEPELQSDVDEQLLMFVPFTGQVRLHSILLRTSDSPSAPHTLKVFQNRDDLDFGTASEAPPTQTLQLVRSSDIQEIPVKRALFNSVQSLTLFFVDNFAQAVGAGDDVDDEDEEVTRINYIAFKGEYMHLNREPIEFLYEAAANPGDHKAIVGTKEGLGSDLHRGGM</sequence>
<protein>
    <submittedName>
        <fullName evidence="4">DUF1000-domain-containing protein</fullName>
    </submittedName>
</protein>
<keyword evidence="5" id="KW-1185">Reference proteome</keyword>
<dbReference type="GeneID" id="28895588"/>
<proteinExistence type="inferred from homology"/>
<dbReference type="InterPro" id="IPR037047">
    <property type="entry name" value="PITH_dom_sf"/>
</dbReference>
<accession>A0A165IXR8</accession>
<dbReference type="STRING" id="1328760.A0A165IXR8"/>
<evidence type="ECO:0000256" key="1">
    <source>
        <dbReference type="ARBA" id="ARBA00025788"/>
    </source>
</evidence>
<gene>
    <name evidence="4" type="ORF">L228DRAFT_227443</name>
</gene>
<evidence type="ECO:0000256" key="2">
    <source>
        <dbReference type="SAM" id="MobiDB-lite"/>
    </source>
</evidence>
<dbReference type="PANTHER" id="PTHR12175:SF1">
    <property type="entry name" value="PITH DOMAIN-CONTAINING PROTEIN 1"/>
    <property type="match status" value="1"/>
</dbReference>
<dbReference type="GO" id="GO:0005634">
    <property type="term" value="C:nucleus"/>
    <property type="evidence" value="ECO:0007669"/>
    <property type="project" value="EnsemblFungi"/>
</dbReference>
<evidence type="ECO:0000313" key="5">
    <source>
        <dbReference type="Proteomes" id="UP000076632"/>
    </source>
</evidence>
<dbReference type="OrthoDB" id="2635at2759"/>
<dbReference type="PROSITE" id="PS51532">
    <property type="entry name" value="PITH"/>
    <property type="match status" value="1"/>
</dbReference>
<name>A0A165IXR8_XYLHT</name>
<dbReference type="InterPro" id="IPR045099">
    <property type="entry name" value="PITH1-like"/>
</dbReference>
<dbReference type="GO" id="GO:0005737">
    <property type="term" value="C:cytoplasm"/>
    <property type="evidence" value="ECO:0007669"/>
    <property type="project" value="EnsemblFungi"/>
</dbReference>